<dbReference type="Pfam" id="PF00032">
    <property type="entry name" value="Cytochrom_B_C"/>
    <property type="match status" value="1"/>
</dbReference>
<dbReference type="Gene3D" id="1.20.810.10">
    <property type="entry name" value="Cytochrome Bc1 Complex, Chain C"/>
    <property type="match status" value="1"/>
</dbReference>
<dbReference type="PANTHER" id="PTHR19271">
    <property type="entry name" value="CYTOCHROME B"/>
    <property type="match status" value="1"/>
</dbReference>
<dbReference type="InterPro" id="IPR005798">
    <property type="entry name" value="Cyt_b/b6_C"/>
</dbReference>
<dbReference type="Pfam" id="PF13442">
    <property type="entry name" value="Cytochrome_CBB3"/>
    <property type="match status" value="1"/>
</dbReference>
<keyword evidence="5 10" id="KW-0479">Metal-binding</keyword>
<dbReference type="InterPro" id="IPR036150">
    <property type="entry name" value="Cyt_b/b6_C_sf"/>
</dbReference>
<dbReference type="Pfam" id="PF00033">
    <property type="entry name" value="Cytochrome_B"/>
    <property type="match status" value="1"/>
</dbReference>
<dbReference type="GO" id="GO:0020037">
    <property type="term" value="F:heme binding"/>
    <property type="evidence" value="ECO:0007669"/>
    <property type="project" value="InterPro"/>
</dbReference>
<evidence type="ECO:0000256" key="11">
    <source>
        <dbReference type="SAM" id="Phobius"/>
    </source>
</evidence>
<dbReference type="GO" id="GO:0009055">
    <property type="term" value="F:electron transfer activity"/>
    <property type="evidence" value="ECO:0007669"/>
    <property type="project" value="InterPro"/>
</dbReference>
<evidence type="ECO:0000259" key="13">
    <source>
        <dbReference type="PROSITE" id="PS51003"/>
    </source>
</evidence>
<evidence type="ECO:0000259" key="12">
    <source>
        <dbReference type="PROSITE" id="PS51002"/>
    </source>
</evidence>
<dbReference type="InterPro" id="IPR009056">
    <property type="entry name" value="Cyt_c-like_dom"/>
</dbReference>
<dbReference type="RefSeq" id="WP_254843255.1">
    <property type="nucleotide sequence ID" value="NZ_MSTI01000152.1"/>
</dbReference>
<sequence>MSNPAQTKQAKIDEANDTPPAVTEKKYGLFLGWLEDRTGLISRLNTVAGHRVPKRSKWAFVFGSATLFAFILQVVTGITLAMFFEPSSATAYQSLQRISTPGTAEAMVRGLHYFGASLMVVMMGIHLIRVYLSAAYKYPREMQWISGVVMLLLVLAMAFTGQTLRWDQTAVWSVVVGAEQASRAPIVGPILARFLMAGDTLNAGTLSRLYALHTYWFPALLFGLIGLHVFLVLRNGISEPPVPGRRVDPRTYKQEYQARVKKDGVPFWPDAAWRDTVFGSALIILMAFLAWKFGAPALSKPPDPSLINADPKPDWYLIWYFSILALWPYGITNLMIILAPLLAIVGLIALPLVSNKGERAPSRRPWAIGIVVVTVGMIFSLTLLGYREPWLPRFGTPPLTAQQVNSTDPSVVRGAALFHDQSCILCHKIDGQGGIRGPNLSQIGERLTKDQLTWRIQNGAASMPSYAGVLTTDQLRDLVNFLASRQ</sequence>
<dbReference type="GO" id="GO:0016020">
    <property type="term" value="C:membrane"/>
    <property type="evidence" value="ECO:0007669"/>
    <property type="project" value="UniProtKB-SubCell"/>
</dbReference>
<feature type="transmembrane region" description="Helical" evidence="11">
    <location>
        <begin position="315"/>
        <end position="331"/>
    </location>
</feature>
<keyword evidence="3 10" id="KW-0349">Heme</keyword>
<evidence type="ECO:0000256" key="10">
    <source>
        <dbReference type="PROSITE-ProRule" id="PRU00433"/>
    </source>
</evidence>
<evidence type="ECO:0000256" key="6">
    <source>
        <dbReference type="ARBA" id="ARBA00022982"/>
    </source>
</evidence>
<keyword evidence="2" id="KW-0813">Transport</keyword>
<evidence type="ECO:0000256" key="5">
    <source>
        <dbReference type="ARBA" id="ARBA00022723"/>
    </source>
</evidence>
<feature type="transmembrane region" description="Helical" evidence="11">
    <location>
        <begin position="277"/>
        <end position="295"/>
    </location>
</feature>
<evidence type="ECO:0000256" key="2">
    <source>
        <dbReference type="ARBA" id="ARBA00022448"/>
    </source>
</evidence>
<evidence type="ECO:0000256" key="7">
    <source>
        <dbReference type="ARBA" id="ARBA00022989"/>
    </source>
</evidence>
<dbReference type="SUPFAM" id="SSF81648">
    <property type="entry name" value="a domain/subunit of cytochrome bc1 complex (Ubiquinol-cytochrome c reductase)"/>
    <property type="match status" value="1"/>
</dbReference>
<dbReference type="Gene3D" id="1.10.760.10">
    <property type="entry name" value="Cytochrome c-like domain"/>
    <property type="match status" value="1"/>
</dbReference>
<dbReference type="EMBL" id="MSTI01000152">
    <property type="protein sequence ID" value="OLV16190.1"/>
    <property type="molecule type" value="Genomic_DNA"/>
</dbReference>
<dbReference type="PANTHER" id="PTHR19271:SF16">
    <property type="entry name" value="CYTOCHROME B"/>
    <property type="match status" value="1"/>
</dbReference>
<accession>A0A1U7NTE8</accession>
<feature type="domain" description="Cytochrome b/b6 N-terminal region profile" evidence="12">
    <location>
        <begin position="30"/>
        <end position="241"/>
    </location>
</feature>
<feature type="transmembrane region" description="Helical" evidence="11">
    <location>
        <begin position="144"/>
        <end position="164"/>
    </location>
</feature>
<evidence type="ECO:0000313" key="15">
    <source>
        <dbReference type="EMBL" id="OLV16190.1"/>
    </source>
</evidence>
<proteinExistence type="predicted"/>
<evidence type="ECO:0000256" key="4">
    <source>
        <dbReference type="ARBA" id="ARBA00022692"/>
    </source>
</evidence>
<feature type="domain" description="Cytochrome c" evidence="14">
    <location>
        <begin position="409"/>
        <end position="486"/>
    </location>
</feature>
<dbReference type="STRING" id="249408.BOO71_0012691"/>
<evidence type="ECO:0000256" key="1">
    <source>
        <dbReference type="ARBA" id="ARBA00004141"/>
    </source>
</evidence>
<dbReference type="GO" id="GO:0046872">
    <property type="term" value="F:metal ion binding"/>
    <property type="evidence" value="ECO:0007669"/>
    <property type="project" value="UniProtKB-KW"/>
</dbReference>
<dbReference type="Proteomes" id="UP000186607">
    <property type="component" value="Unassembled WGS sequence"/>
</dbReference>
<comment type="subcellular location">
    <subcellularLocation>
        <location evidence="1">Membrane</location>
        <topology evidence="1">Multi-pass membrane protein</topology>
    </subcellularLocation>
</comment>
<dbReference type="InterPro" id="IPR036909">
    <property type="entry name" value="Cyt_c-like_dom_sf"/>
</dbReference>
<keyword evidence="9 11" id="KW-0472">Membrane</keyword>
<keyword evidence="7 11" id="KW-1133">Transmembrane helix</keyword>
<dbReference type="AlphaFoldDB" id="A0A1U7NTE8"/>
<feature type="transmembrane region" description="Helical" evidence="11">
    <location>
        <begin position="111"/>
        <end position="132"/>
    </location>
</feature>
<evidence type="ECO:0000256" key="9">
    <source>
        <dbReference type="ARBA" id="ARBA00023136"/>
    </source>
</evidence>
<evidence type="ECO:0000256" key="8">
    <source>
        <dbReference type="ARBA" id="ARBA00023004"/>
    </source>
</evidence>
<dbReference type="GO" id="GO:0022904">
    <property type="term" value="P:respiratory electron transport chain"/>
    <property type="evidence" value="ECO:0007669"/>
    <property type="project" value="InterPro"/>
</dbReference>
<evidence type="ECO:0000313" key="16">
    <source>
        <dbReference type="Proteomes" id="UP000186607"/>
    </source>
</evidence>
<dbReference type="PROSITE" id="PS51007">
    <property type="entry name" value="CYTC"/>
    <property type="match status" value="1"/>
</dbReference>
<organism evidence="15 16">
    <name type="scientific">Deinococcus marmoris</name>
    <dbReference type="NCBI Taxonomy" id="249408"/>
    <lineage>
        <taxon>Bacteria</taxon>
        <taxon>Thermotogati</taxon>
        <taxon>Deinococcota</taxon>
        <taxon>Deinococci</taxon>
        <taxon>Deinococcales</taxon>
        <taxon>Deinococcaceae</taxon>
        <taxon>Deinococcus</taxon>
    </lineage>
</organism>
<protein>
    <submittedName>
        <fullName evidence="15">Ubiquinol--cytochrome c reductase, cytochrome B subunit</fullName>
    </submittedName>
</protein>
<dbReference type="PROSITE" id="PS51003">
    <property type="entry name" value="CYTB_CTER"/>
    <property type="match status" value="1"/>
</dbReference>
<dbReference type="PROSITE" id="PS51002">
    <property type="entry name" value="CYTB_NTER"/>
    <property type="match status" value="1"/>
</dbReference>
<evidence type="ECO:0000259" key="14">
    <source>
        <dbReference type="PROSITE" id="PS51007"/>
    </source>
</evidence>
<name>A0A1U7NTE8_9DEIO</name>
<gene>
    <name evidence="15" type="ORF">BOO71_0012691</name>
</gene>
<feature type="transmembrane region" description="Helical" evidence="11">
    <location>
        <begin position="215"/>
        <end position="233"/>
    </location>
</feature>
<dbReference type="SUPFAM" id="SSF46626">
    <property type="entry name" value="Cytochrome c"/>
    <property type="match status" value="1"/>
</dbReference>
<comment type="caution">
    <text evidence="15">The sequence shown here is derived from an EMBL/GenBank/DDBJ whole genome shotgun (WGS) entry which is preliminary data.</text>
</comment>
<feature type="transmembrane region" description="Helical" evidence="11">
    <location>
        <begin position="58"/>
        <end position="84"/>
    </location>
</feature>
<keyword evidence="6" id="KW-0249">Electron transport</keyword>
<reference evidence="15 16" key="1">
    <citation type="submission" date="2017-01" db="EMBL/GenBank/DDBJ databases">
        <title>Genome Analysis of Deinococcus marmoris KOPRI26562.</title>
        <authorList>
            <person name="Kim J.H."/>
            <person name="Oh H.-M."/>
        </authorList>
    </citation>
    <scope>NUCLEOTIDE SEQUENCE [LARGE SCALE GENOMIC DNA]</scope>
    <source>
        <strain evidence="15 16">KOPRI26562</strain>
    </source>
</reference>
<keyword evidence="8 10" id="KW-0408">Iron</keyword>
<dbReference type="GO" id="GO:0016491">
    <property type="term" value="F:oxidoreductase activity"/>
    <property type="evidence" value="ECO:0007669"/>
    <property type="project" value="InterPro"/>
</dbReference>
<keyword evidence="16" id="KW-1185">Reference proteome</keyword>
<dbReference type="InterPro" id="IPR016174">
    <property type="entry name" value="Di-haem_cyt_TM"/>
</dbReference>
<feature type="domain" description="Cytochrome b/b6 C-terminal region profile" evidence="13">
    <location>
        <begin position="257"/>
        <end position="389"/>
    </location>
</feature>
<evidence type="ECO:0000256" key="3">
    <source>
        <dbReference type="ARBA" id="ARBA00022617"/>
    </source>
</evidence>
<feature type="transmembrane region" description="Helical" evidence="11">
    <location>
        <begin position="366"/>
        <end position="386"/>
    </location>
</feature>
<keyword evidence="4 11" id="KW-0812">Transmembrane</keyword>
<dbReference type="SUPFAM" id="SSF81342">
    <property type="entry name" value="Transmembrane di-heme cytochromes"/>
    <property type="match status" value="1"/>
</dbReference>
<dbReference type="InterPro" id="IPR005797">
    <property type="entry name" value="Cyt_b/b6_N"/>
</dbReference>
<dbReference type="InterPro" id="IPR027387">
    <property type="entry name" value="Cytb/b6-like_sf"/>
</dbReference>